<evidence type="ECO:0000313" key="2">
    <source>
        <dbReference type="EMBL" id="ALG15525.1"/>
    </source>
</evidence>
<feature type="signal peptide" evidence="1">
    <location>
        <begin position="1"/>
        <end position="39"/>
    </location>
</feature>
<sequence length="156" mass="17263">MLIGKSTRESDVPNLLKRASVLSASALTAIVLGTGTAHAALTPAQLASVTDDYSFSKSLSQFNSIRDNRPYADQLDWSSDACSWSPDKPFGFDFKPACHRHDFGYRNNKRQGRWNADKKLRVDDKFKADMYSICGGNIACKGTANVYYAAVRKWGT</sequence>
<dbReference type="GO" id="GO:0004623">
    <property type="term" value="F:phospholipase A2 activity"/>
    <property type="evidence" value="ECO:0007669"/>
    <property type="project" value="InterPro"/>
</dbReference>
<name>A0A0N9I5Z9_9PSEU</name>
<dbReference type="EMBL" id="CP012752">
    <property type="protein sequence ID" value="ALG15525.1"/>
    <property type="molecule type" value="Genomic_DNA"/>
</dbReference>
<dbReference type="Gene3D" id="1.20.90.10">
    <property type="entry name" value="Phospholipase A2 domain"/>
    <property type="match status" value="1"/>
</dbReference>
<dbReference type="GO" id="GO:0006644">
    <property type="term" value="P:phospholipid metabolic process"/>
    <property type="evidence" value="ECO:0007669"/>
    <property type="project" value="InterPro"/>
</dbReference>
<reference evidence="2 3" key="1">
    <citation type="submission" date="2015-07" db="EMBL/GenBank/DDBJ databases">
        <title>Genome sequencing of Kibdelosporangium phytohabitans.</title>
        <authorList>
            <person name="Qin S."/>
            <person name="Xing K."/>
        </authorList>
    </citation>
    <scope>NUCLEOTIDE SEQUENCE [LARGE SCALE GENOMIC DNA]</scope>
    <source>
        <strain evidence="2 3">KLBMP1111</strain>
    </source>
</reference>
<evidence type="ECO:0000313" key="3">
    <source>
        <dbReference type="Proteomes" id="UP000063699"/>
    </source>
</evidence>
<dbReference type="InterPro" id="IPR015141">
    <property type="entry name" value="PLipase_A2_prok/fun"/>
</dbReference>
<organism evidence="2 3">
    <name type="scientific">Kibdelosporangium phytohabitans</name>
    <dbReference type="NCBI Taxonomy" id="860235"/>
    <lineage>
        <taxon>Bacteria</taxon>
        <taxon>Bacillati</taxon>
        <taxon>Actinomycetota</taxon>
        <taxon>Actinomycetes</taxon>
        <taxon>Pseudonocardiales</taxon>
        <taxon>Pseudonocardiaceae</taxon>
        <taxon>Kibdelosporangium</taxon>
    </lineage>
</organism>
<evidence type="ECO:0000256" key="1">
    <source>
        <dbReference type="SAM" id="SignalP"/>
    </source>
</evidence>
<keyword evidence="1" id="KW-0732">Signal</keyword>
<dbReference type="InterPro" id="IPR036444">
    <property type="entry name" value="PLipase_A2_dom_sf"/>
</dbReference>
<dbReference type="GO" id="GO:0050482">
    <property type="term" value="P:arachidonate secretion"/>
    <property type="evidence" value="ECO:0007669"/>
    <property type="project" value="InterPro"/>
</dbReference>
<proteinExistence type="predicted"/>
<protein>
    <submittedName>
        <fullName evidence="2">Phospholipase</fullName>
    </submittedName>
</protein>
<feature type="chain" id="PRO_5006035877" evidence="1">
    <location>
        <begin position="40"/>
        <end position="156"/>
    </location>
</feature>
<dbReference type="AlphaFoldDB" id="A0A0N9I5Z9"/>
<accession>A0A0N9I5Z9</accession>
<dbReference type="Pfam" id="PF09056">
    <property type="entry name" value="Phospholip_A2_3"/>
    <property type="match status" value="1"/>
</dbReference>
<keyword evidence="3" id="KW-1185">Reference proteome</keyword>
<dbReference type="Proteomes" id="UP000063699">
    <property type="component" value="Chromosome"/>
</dbReference>
<dbReference type="STRING" id="860235.AOZ06_43940"/>
<gene>
    <name evidence="2" type="ORF">AOZ06_43940</name>
</gene>
<dbReference type="KEGG" id="kphy:AOZ06_43940"/>
<dbReference type="SUPFAM" id="SSF48619">
    <property type="entry name" value="Phospholipase A2, PLA2"/>
    <property type="match status" value="1"/>
</dbReference>